<dbReference type="Gene3D" id="3.40.1710.10">
    <property type="entry name" value="abc type-2 transporter like domain"/>
    <property type="match status" value="1"/>
</dbReference>
<dbReference type="PROSITE" id="PS51012">
    <property type="entry name" value="ABC_TM2"/>
    <property type="match status" value="1"/>
</dbReference>
<evidence type="ECO:0000256" key="1">
    <source>
        <dbReference type="ARBA" id="ARBA00004141"/>
    </source>
</evidence>
<feature type="transmembrane region" description="Helical" evidence="5">
    <location>
        <begin position="337"/>
        <end position="356"/>
    </location>
</feature>
<dbReference type="PANTHER" id="PTHR43027:SF2">
    <property type="entry name" value="TRANSPORT PERMEASE PROTEIN"/>
    <property type="match status" value="1"/>
</dbReference>
<feature type="domain" description="ABC transmembrane type-2" evidence="6">
    <location>
        <begin position="120"/>
        <end position="358"/>
    </location>
</feature>
<dbReference type="InterPro" id="IPR047817">
    <property type="entry name" value="ABC2_TM_bact-type"/>
</dbReference>
<dbReference type="InterPro" id="IPR013525">
    <property type="entry name" value="ABC2_TM"/>
</dbReference>
<feature type="transmembrane region" description="Helical" evidence="5">
    <location>
        <begin position="210"/>
        <end position="235"/>
    </location>
</feature>
<evidence type="ECO:0000256" key="2">
    <source>
        <dbReference type="ARBA" id="ARBA00022692"/>
    </source>
</evidence>
<evidence type="ECO:0000259" key="6">
    <source>
        <dbReference type="PROSITE" id="PS51012"/>
    </source>
</evidence>
<dbReference type="EMBL" id="UINC01018073">
    <property type="protein sequence ID" value="SVA75563.1"/>
    <property type="molecule type" value="Genomic_DNA"/>
</dbReference>
<feature type="transmembrane region" description="Helical" evidence="5">
    <location>
        <begin position="241"/>
        <end position="264"/>
    </location>
</feature>
<feature type="transmembrane region" description="Helical" evidence="5">
    <location>
        <begin position="276"/>
        <end position="297"/>
    </location>
</feature>
<dbReference type="GO" id="GO:0043190">
    <property type="term" value="C:ATP-binding cassette (ABC) transporter complex"/>
    <property type="evidence" value="ECO:0007669"/>
    <property type="project" value="InterPro"/>
</dbReference>
<name>A0A381YGA8_9ZZZZ</name>
<dbReference type="PRINTS" id="PR00164">
    <property type="entry name" value="ABC2TRNSPORT"/>
</dbReference>
<feature type="transmembrane region" description="Helical" evidence="5">
    <location>
        <begin position="166"/>
        <end position="189"/>
    </location>
</feature>
<evidence type="ECO:0000313" key="7">
    <source>
        <dbReference type="EMBL" id="SVA75563.1"/>
    </source>
</evidence>
<evidence type="ECO:0000256" key="5">
    <source>
        <dbReference type="SAM" id="Phobius"/>
    </source>
</evidence>
<keyword evidence="3 5" id="KW-1133">Transmembrane helix</keyword>
<comment type="subcellular location">
    <subcellularLocation>
        <location evidence="1">Membrane</location>
        <topology evidence="1">Multi-pass membrane protein</topology>
    </subcellularLocation>
</comment>
<dbReference type="InterPro" id="IPR052902">
    <property type="entry name" value="ABC-2_transporter"/>
</dbReference>
<dbReference type="PANTHER" id="PTHR43027">
    <property type="entry name" value="DOXORUBICIN RESISTANCE ABC TRANSPORTER PERMEASE PROTEIN DRRC-RELATED"/>
    <property type="match status" value="1"/>
</dbReference>
<gene>
    <name evidence="7" type="ORF">METZ01_LOCUS128417</name>
</gene>
<evidence type="ECO:0000256" key="3">
    <source>
        <dbReference type="ARBA" id="ARBA00022989"/>
    </source>
</evidence>
<organism evidence="7">
    <name type="scientific">marine metagenome</name>
    <dbReference type="NCBI Taxonomy" id="408172"/>
    <lineage>
        <taxon>unclassified sequences</taxon>
        <taxon>metagenomes</taxon>
        <taxon>ecological metagenomes</taxon>
    </lineage>
</organism>
<proteinExistence type="predicted"/>
<keyword evidence="2 5" id="KW-0812">Transmembrane</keyword>
<dbReference type="Pfam" id="PF12698">
    <property type="entry name" value="ABC2_membrane_3"/>
    <property type="match status" value="1"/>
</dbReference>
<keyword evidence="4 5" id="KW-0472">Membrane</keyword>
<accession>A0A381YGA8</accession>
<protein>
    <recommendedName>
        <fullName evidence="6">ABC transmembrane type-2 domain-containing protein</fullName>
    </recommendedName>
</protein>
<feature type="transmembrane region" description="Helical" evidence="5">
    <location>
        <begin position="21"/>
        <end position="40"/>
    </location>
</feature>
<dbReference type="InterPro" id="IPR000412">
    <property type="entry name" value="ABC_2_transport"/>
</dbReference>
<evidence type="ECO:0000256" key="4">
    <source>
        <dbReference type="ARBA" id="ARBA00023136"/>
    </source>
</evidence>
<reference evidence="7" key="1">
    <citation type="submission" date="2018-05" db="EMBL/GenBank/DDBJ databases">
        <authorList>
            <person name="Lanie J.A."/>
            <person name="Ng W.-L."/>
            <person name="Kazmierczak K.M."/>
            <person name="Andrzejewski T.M."/>
            <person name="Davidsen T.M."/>
            <person name="Wayne K.J."/>
            <person name="Tettelin H."/>
            <person name="Glass J.I."/>
            <person name="Rusch D."/>
            <person name="Podicherti R."/>
            <person name="Tsui H.-C.T."/>
            <person name="Winkler M.E."/>
        </authorList>
    </citation>
    <scope>NUCLEOTIDE SEQUENCE</scope>
</reference>
<dbReference type="AlphaFoldDB" id="A0A381YGA8"/>
<dbReference type="GO" id="GO:0140359">
    <property type="term" value="F:ABC-type transporter activity"/>
    <property type="evidence" value="ECO:0007669"/>
    <property type="project" value="InterPro"/>
</dbReference>
<sequence length="362" mass="40427">MFRSPRLYLTKVFIQIFLRNRQYIFFSLLLPIVILGIVGLNDGESNPIEIGLVDNSSSVISENFITKLSANHLFNIVESDEETLRKELIKGDLMLILVIPEDMESHDQTTNIKLLVDKSQIQFIESIKPILNQALLNIEREITKEDAMFDLTIEDVKSRSQNYLDFLLPGIMAFMLMNLSIAGSGFNVVEFRRKGILKRLFVTPIKPIDFVSAIVVARMIIVLGQLTAIFGFALLILDAHIIGSIMHLYLVIIIGILMFLTLGFSIGSLAKTQESVGILASIFIYPQLVMSGVFFPLETLPEYIQPIAKILPLTLVADAMRSIASDGLTLFQTYLDLVGIGIWAVVGTLVSTKLFVWKEVAG</sequence>